<gene>
    <name evidence="1" type="ORF">FYJ51_10030</name>
</gene>
<dbReference type="AlphaFoldDB" id="A0A7X2NTL6"/>
<reference evidence="1 2" key="1">
    <citation type="submission" date="2019-08" db="EMBL/GenBank/DDBJ databases">
        <title>In-depth cultivation of the pig gut microbiome towards novel bacterial diversity and tailored functional studies.</title>
        <authorList>
            <person name="Wylensek D."/>
            <person name="Hitch T.C.A."/>
            <person name="Clavel T."/>
        </authorList>
    </citation>
    <scope>NUCLEOTIDE SEQUENCE [LARGE SCALE GENOMIC DNA]</scope>
    <source>
        <strain evidence="1 2">Oil+RF-744-GAM-WT-6</strain>
    </source>
</reference>
<protein>
    <submittedName>
        <fullName evidence="1">DUF4312 family protein</fullName>
    </submittedName>
</protein>
<evidence type="ECO:0000313" key="2">
    <source>
        <dbReference type="Proteomes" id="UP000461880"/>
    </source>
</evidence>
<accession>A0A7X2NTL6</accession>
<organism evidence="1 2">
    <name type="scientific">Stecheria intestinalis</name>
    <dbReference type="NCBI Taxonomy" id="2606630"/>
    <lineage>
        <taxon>Bacteria</taxon>
        <taxon>Bacillati</taxon>
        <taxon>Bacillota</taxon>
        <taxon>Erysipelotrichia</taxon>
        <taxon>Erysipelotrichales</taxon>
        <taxon>Erysipelotrichaceae</taxon>
        <taxon>Stecheria</taxon>
    </lineage>
</organism>
<dbReference type="RefSeq" id="WP_105302628.1">
    <property type="nucleotide sequence ID" value="NZ_VUMN01000026.1"/>
</dbReference>
<dbReference type="Proteomes" id="UP000461880">
    <property type="component" value="Unassembled WGS sequence"/>
</dbReference>
<proteinExistence type="predicted"/>
<evidence type="ECO:0000313" key="1">
    <source>
        <dbReference type="EMBL" id="MSS59233.1"/>
    </source>
</evidence>
<comment type="caution">
    <text evidence="1">The sequence shown here is derived from an EMBL/GenBank/DDBJ whole genome shotgun (WGS) entry which is preliminary data.</text>
</comment>
<dbReference type="InterPro" id="IPR020037">
    <property type="entry name" value="DUF4312"/>
</dbReference>
<name>A0A7X2NTL6_9FIRM</name>
<keyword evidence="2" id="KW-1185">Reference proteome</keyword>
<sequence length="101" mass="12011">MQDQLLKTMKRSYEVTASGDKYVNVVGSLFNQMRSKAYEDLGGKPLINLKAEEVYFEDVKVNKYTERFLFLFWPREKKDFTIKARIMVVIDYLDLKEEDIK</sequence>
<dbReference type="Pfam" id="PF14189">
    <property type="entry name" value="DUF4312"/>
    <property type="match status" value="1"/>
</dbReference>
<dbReference type="EMBL" id="VUMN01000026">
    <property type="protein sequence ID" value="MSS59233.1"/>
    <property type="molecule type" value="Genomic_DNA"/>
</dbReference>